<dbReference type="InterPro" id="IPR028994">
    <property type="entry name" value="Integrin_alpha_N"/>
</dbReference>
<comment type="subcellular location">
    <subcellularLocation>
        <location evidence="1">Membrane</location>
        <topology evidence="1">Single-pass membrane protein</topology>
    </subcellularLocation>
</comment>
<evidence type="ECO:0000256" key="7">
    <source>
        <dbReference type="SAM" id="SignalP"/>
    </source>
</evidence>
<dbReference type="Pfam" id="PF23722">
    <property type="entry name" value="Beta-sand_DEX1"/>
    <property type="match status" value="1"/>
</dbReference>
<keyword evidence="2" id="KW-0812">Transmembrane</keyword>
<keyword evidence="5" id="KW-0472">Membrane</keyword>
<feature type="signal peptide" evidence="7">
    <location>
        <begin position="1"/>
        <end position="21"/>
    </location>
</feature>
<feature type="compositionally biased region" description="Polar residues" evidence="6">
    <location>
        <begin position="323"/>
        <end position="338"/>
    </location>
</feature>
<evidence type="ECO:0000256" key="2">
    <source>
        <dbReference type="ARBA" id="ARBA00022692"/>
    </source>
</evidence>
<feature type="domain" description="DEX1 C-terminal" evidence="8">
    <location>
        <begin position="880"/>
        <end position="995"/>
    </location>
</feature>
<dbReference type="PANTHER" id="PTHR21419">
    <property type="match status" value="1"/>
</dbReference>
<dbReference type="OrthoDB" id="200924at2759"/>
<dbReference type="GO" id="GO:0016020">
    <property type="term" value="C:membrane"/>
    <property type="evidence" value="ECO:0007669"/>
    <property type="project" value="UniProtKB-SubCell"/>
</dbReference>
<organism evidence="9 10">
    <name type="scientific">Chlamydomonas eustigma</name>
    <dbReference type="NCBI Taxonomy" id="1157962"/>
    <lineage>
        <taxon>Eukaryota</taxon>
        <taxon>Viridiplantae</taxon>
        <taxon>Chlorophyta</taxon>
        <taxon>core chlorophytes</taxon>
        <taxon>Chlorophyceae</taxon>
        <taxon>CS clade</taxon>
        <taxon>Chlamydomonadales</taxon>
        <taxon>Chlamydomonadaceae</taxon>
        <taxon>Chlamydomonas</taxon>
    </lineage>
</organism>
<feature type="compositionally biased region" description="Basic and acidic residues" evidence="6">
    <location>
        <begin position="225"/>
        <end position="240"/>
    </location>
</feature>
<evidence type="ECO:0000256" key="1">
    <source>
        <dbReference type="ARBA" id="ARBA00004167"/>
    </source>
</evidence>
<dbReference type="STRING" id="1157962.A0A250WRE8"/>
<keyword evidence="10" id="KW-1185">Reference proteome</keyword>
<evidence type="ECO:0000313" key="10">
    <source>
        <dbReference type="Proteomes" id="UP000232323"/>
    </source>
</evidence>
<evidence type="ECO:0000256" key="4">
    <source>
        <dbReference type="ARBA" id="ARBA00022989"/>
    </source>
</evidence>
<dbReference type="Proteomes" id="UP000232323">
    <property type="component" value="Unassembled WGS sequence"/>
</dbReference>
<feature type="compositionally biased region" description="Basic and acidic residues" evidence="6">
    <location>
        <begin position="497"/>
        <end position="510"/>
    </location>
</feature>
<dbReference type="InterPro" id="IPR015943">
    <property type="entry name" value="WD40/YVTN_repeat-like_dom_sf"/>
</dbReference>
<name>A0A250WRE8_9CHLO</name>
<reference evidence="9 10" key="1">
    <citation type="submission" date="2017-08" db="EMBL/GenBank/DDBJ databases">
        <title>Acidophilic green algal genome provides insights into adaptation to an acidic environment.</title>
        <authorList>
            <person name="Hirooka S."/>
            <person name="Hirose Y."/>
            <person name="Kanesaki Y."/>
            <person name="Higuchi S."/>
            <person name="Fujiwara T."/>
            <person name="Onuma R."/>
            <person name="Era A."/>
            <person name="Ohbayashi R."/>
            <person name="Uzuka A."/>
            <person name="Nozaki H."/>
            <person name="Yoshikawa H."/>
            <person name="Miyagishima S.Y."/>
        </authorList>
    </citation>
    <scope>NUCLEOTIDE SEQUENCE [LARGE SCALE GENOMIC DNA]</scope>
    <source>
        <strain evidence="9 10">NIES-2499</strain>
    </source>
</reference>
<dbReference type="SUPFAM" id="SSF69318">
    <property type="entry name" value="Integrin alpha N-terminal domain"/>
    <property type="match status" value="1"/>
</dbReference>
<gene>
    <name evidence="9" type="ORF">CEUSTIGMA_g723.t1</name>
</gene>
<feature type="region of interest" description="Disordered" evidence="6">
    <location>
        <begin position="463"/>
        <end position="510"/>
    </location>
</feature>
<evidence type="ECO:0000259" key="8">
    <source>
        <dbReference type="Pfam" id="PF23722"/>
    </source>
</evidence>
<evidence type="ECO:0000256" key="3">
    <source>
        <dbReference type="ARBA" id="ARBA00022729"/>
    </source>
</evidence>
<proteinExistence type="predicted"/>
<dbReference type="InterPro" id="IPR045232">
    <property type="entry name" value="FAM234"/>
</dbReference>
<keyword evidence="4" id="KW-1133">Transmembrane helix</keyword>
<dbReference type="PANTHER" id="PTHR21419:SF23">
    <property type="entry name" value="PROTEIN DEFECTIVE IN EXINE FORMATION 1"/>
    <property type="match status" value="1"/>
</dbReference>
<dbReference type="InterPro" id="IPR013517">
    <property type="entry name" value="FG-GAP"/>
</dbReference>
<dbReference type="Pfam" id="PF13517">
    <property type="entry name" value="FG-GAP_3"/>
    <property type="match status" value="1"/>
</dbReference>
<feature type="region of interest" description="Disordered" evidence="6">
    <location>
        <begin position="391"/>
        <end position="412"/>
    </location>
</feature>
<feature type="chain" id="PRO_5011970441" description="DEX1 C-terminal domain-containing protein" evidence="7">
    <location>
        <begin position="22"/>
        <end position="1046"/>
    </location>
</feature>
<sequence length="1046" mass="114655">MQFGCFSWLTLIPLLITCFFAQDLANAQLSAPVSESGHISVDGNKFLNHHADLDNVTLEVDKEDVYMGQCPQNVQVKWMAQASSSIYATPLITDLYSDGRKDIIVPSFVHYLEVLEGPEGAQSVGWPAFHKSFVHASPMLYDVDFDGVRDIMLATYDGEVLFFKDTGEILDQKLAVPRLKVKKDWFKGLNPDPNDHSHPDVGDTDVEVGGWQDLGGKQPPSQHGNVDDKHSSRSEGEAARDPPGTLPQGGDHQVRKAASIGVMVGNEEVKSAEFQAQIKEYRLKMDLYREKYGEEARKQLLLETKNRNPAFYKAVMDELERNSSSVQNTNSGGDHANTTGGGYLGPKQGASVQAESTSRRRLMAESSDGVELGPGSSLSAEALESFEVFNNEGSDEGNIEGGDGLPDNEIGTSQKYGKIAASDVDDDAYGDDDDGFRGRHEDYTFTREKYDDAFDVLQHVPSDEQYDELGDKFPDTGSNYGEDQHLPVGSHSSGSADEWKNGEKDGHTPDVKQVYHEDYSHHTYHEDWEDEEFLQEKHSFKTDGNGQSWVYVDPHLLTTPAMADIDGDGHEELVVAVSYFFDKDYYEDPDHQKELGDLDIGKYVASGVVVFDLRTKQVKWSQHLDLSTEMANFKAYAYASPTLVDLDRDGRMDIVMGTSMGFLYVLDHLGQPRPSWPKQMGEIQGQALVVDINNDGEVEIVAADTRGNVAAFSRSGEELWARHVKSLISQGATAGDVNGDGDLEIVFGTSSGHIYALKGMDGLDVANFPFRTHGRILAPVLITRLADGPSQHLIVPSSDGFLYMVDGITGCADAMDIGETSYSMVLADDLDGNGRLDLILTTMNGNVYALETPAEFHTLKAWPSQVLAANGLTARHDYFGVYASKTSRQARDVAGEKLHLQVTIVDKRALLLGNGTLLPSRGGPYNVSVLLKGVGVREMNAGPQPVIGVVDTFAKPGTYTIELPCPLTRSTASVHIELIDAHGLVFTDEFSLSFHLHFHKLLKWLIALPPILMALAIVSISASSKRLGDDIVSGSKSLPSYYPHLG</sequence>
<feature type="region of interest" description="Disordered" evidence="6">
    <location>
        <begin position="189"/>
        <end position="253"/>
    </location>
</feature>
<dbReference type="EMBL" id="BEGY01000003">
    <property type="protein sequence ID" value="GAX73269.1"/>
    <property type="molecule type" value="Genomic_DNA"/>
</dbReference>
<protein>
    <recommendedName>
        <fullName evidence="8">DEX1 C-terminal domain-containing protein</fullName>
    </recommendedName>
</protein>
<dbReference type="AlphaFoldDB" id="A0A250WRE8"/>
<dbReference type="Gene3D" id="2.130.10.10">
    <property type="entry name" value="YVTN repeat-like/Quinoprotein amine dehydrogenase"/>
    <property type="match status" value="1"/>
</dbReference>
<evidence type="ECO:0000256" key="6">
    <source>
        <dbReference type="SAM" id="MobiDB-lite"/>
    </source>
</evidence>
<dbReference type="InterPro" id="IPR056376">
    <property type="entry name" value="DEX1_C"/>
</dbReference>
<keyword evidence="3 7" id="KW-0732">Signal</keyword>
<evidence type="ECO:0000313" key="9">
    <source>
        <dbReference type="EMBL" id="GAX73269.1"/>
    </source>
</evidence>
<evidence type="ECO:0000256" key="5">
    <source>
        <dbReference type="ARBA" id="ARBA00023136"/>
    </source>
</evidence>
<accession>A0A250WRE8</accession>
<comment type="caution">
    <text evidence="9">The sequence shown here is derived from an EMBL/GenBank/DDBJ whole genome shotgun (WGS) entry which is preliminary data.</text>
</comment>
<feature type="region of interest" description="Disordered" evidence="6">
    <location>
        <begin position="323"/>
        <end position="376"/>
    </location>
</feature>